<sequence length="554" mass="60469">MSKILKIILALVVVVIASVILAIEPIAKWAIESEGSKAVGAKVNVDSVDIQFYPTHVALNNLTVANPKEPMNNLVESEKVSADVDIATLIKRQFVVDQVLLSGLQVNTARSTPGTLDGSMPPPKPVQEKPGLPSINLPNPKAMMDEEQAAIQAEIDEIQTGFKTIEGRWKGKEQELPKQAKLDEFKLRWEELKKKSTFERIAGTKQLRDDIKAELKKFDNWKSQLSTDIAEAKALSVRAAKLPGDQSQRIISKYGFDQGTEGFIKFLVGDEANALVQRGLTMYKETMGMLAAQESEPAPAEPEASSELPVKLLIREILIDGYQVIGGEKLAYSGKVNDVTDQQAYWDKPITMALQGGIQNQKQLLIDGIFDQRSEVMKSAFNMGLKQLALAGVPLSQNPSLPLQLEKGVADIAANFKLDGDALSGKVSGLIQQASLLVTNLAADSTNTTLKRLAEALKGVNKLVMDLNVGGSVDDPIIGLKSNLDRILGDVLGEEFKGQLKDAETKLKADLQSKYSKEIAQLESGKNILNDYSKLLNDREAAMQALMNELITRL</sequence>
<reference evidence="2" key="1">
    <citation type="submission" date="2020-09" db="EMBL/GenBank/DDBJ databases">
        <authorList>
            <person name="Yoon J.-W."/>
        </authorList>
    </citation>
    <scope>NUCLEOTIDE SEQUENCE</scope>
    <source>
        <strain evidence="2">KMU-158</strain>
    </source>
</reference>
<comment type="caution">
    <text evidence="2">The sequence shown here is derived from an EMBL/GenBank/DDBJ whole genome shotgun (WGS) entry which is preliminary data.</text>
</comment>
<keyword evidence="3" id="KW-1185">Reference proteome</keyword>
<feature type="region of interest" description="Disordered" evidence="1">
    <location>
        <begin position="111"/>
        <end position="130"/>
    </location>
</feature>
<dbReference type="InterPro" id="IPR052894">
    <property type="entry name" value="AsmA-related"/>
</dbReference>
<gene>
    <name evidence="2" type="ORF">IB286_00170</name>
</gene>
<protein>
    <submittedName>
        <fullName evidence="2">TIGR03545 family protein</fullName>
    </submittedName>
</protein>
<accession>A0A927BXK6</accession>
<dbReference type="RefSeq" id="WP_190761656.1">
    <property type="nucleotide sequence ID" value="NZ_JACXLD010000001.1"/>
</dbReference>
<proteinExistence type="predicted"/>
<dbReference type="NCBIfam" id="TIGR03545">
    <property type="entry name" value="TIGR03545 family protein"/>
    <property type="match status" value="1"/>
</dbReference>
<name>A0A927BXK6_9GAMM</name>
<dbReference type="InterPro" id="IPR019934">
    <property type="entry name" value="CHP03545"/>
</dbReference>
<evidence type="ECO:0000313" key="3">
    <source>
        <dbReference type="Proteomes" id="UP000610558"/>
    </source>
</evidence>
<dbReference type="PANTHER" id="PTHR30441:SF8">
    <property type="entry name" value="DUF748 DOMAIN-CONTAINING PROTEIN"/>
    <property type="match status" value="1"/>
</dbReference>
<dbReference type="PANTHER" id="PTHR30441">
    <property type="entry name" value="DUF748 DOMAIN-CONTAINING PROTEIN"/>
    <property type="match status" value="1"/>
</dbReference>
<dbReference type="GO" id="GO:0005886">
    <property type="term" value="C:plasma membrane"/>
    <property type="evidence" value="ECO:0007669"/>
    <property type="project" value="TreeGrafter"/>
</dbReference>
<organism evidence="2 3">
    <name type="scientific">Spongiibacter pelagi</name>
    <dbReference type="NCBI Taxonomy" id="2760804"/>
    <lineage>
        <taxon>Bacteria</taxon>
        <taxon>Pseudomonadati</taxon>
        <taxon>Pseudomonadota</taxon>
        <taxon>Gammaproteobacteria</taxon>
        <taxon>Cellvibrionales</taxon>
        <taxon>Spongiibacteraceae</taxon>
        <taxon>Spongiibacter</taxon>
    </lineage>
</organism>
<dbReference type="Proteomes" id="UP000610558">
    <property type="component" value="Unassembled WGS sequence"/>
</dbReference>
<dbReference type="AlphaFoldDB" id="A0A927BXK6"/>
<dbReference type="EMBL" id="JACXLD010000001">
    <property type="protein sequence ID" value="MBD2857400.1"/>
    <property type="molecule type" value="Genomic_DNA"/>
</dbReference>
<dbReference type="GO" id="GO:0090313">
    <property type="term" value="P:regulation of protein targeting to membrane"/>
    <property type="evidence" value="ECO:0007669"/>
    <property type="project" value="TreeGrafter"/>
</dbReference>
<evidence type="ECO:0000256" key="1">
    <source>
        <dbReference type="SAM" id="MobiDB-lite"/>
    </source>
</evidence>
<evidence type="ECO:0000313" key="2">
    <source>
        <dbReference type="EMBL" id="MBD2857400.1"/>
    </source>
</evidence>